<reference evidence="11" key="2">
    <citation type="journal article" date="2021" name="PeerJ">
        <title>Extensive microbial diversity within the chicken gut microbiome revealed by metagenomics and culture.</title>
        <authorList>
            <person name="Gilroy R."/>
            <person name="Ravi A."/>
            <person name="Getino M."/>
            <person name="Pursley I."/>
            <person name="Horton D.L."/>
            <person name="Alikhan N.F."/>
            <person name="Baker D."/>
            <person name="Gharbi K."/>
            <person name="Hall N."/>
            <person name="Watson M."/>
            <person name="Adriaenssens E.M."/>
            <person name="Foster-Nyarko E."/>
            <person name="Jarju S."/>
            <person name="Secka A."/>
            <person name="Antonio M."/>
            <person name="Oren A."/>
            <person name="Chaudhuri R.R."/>
            <person name="La Ragione R."/>
            <person name="Hildebrand F."/>
            <person name="Pallen M.J."/>
        </authorList>
    </citation>
    <scope>NUCLEOTIDE SEQUENCE</scope>
    <source>
        <strain evidence="11">ChiSxjej1B13-7958</strain>
    </source>
</reference>
<gene>
    <name evidence="11" type="ORF">IAB89_01120</name>
</gene>
<feature type="transmembrane region" description="Helical" evidence="10">
    <location>
        <begin position="16"/>
        <end position="33"/>
    </location>
</feature>
<dbReference type="PANTHER" id="PTHR21716:SF53">
    <property type="entry name" value="PERMEASE PERM-RELATED"/>
    <property type="match status" value="1"/>
</dbReference>
<dbReference type="Proteomes" id="UP000824242">
    <property type="component" value="Unassembled WGS sequence"/>
</dbReference>
<dbReference type="PANTHER" id="PTHR21716">
    <property type="entry name" value="TRANSMEMBRANE PROTEIN"/>
    <property type="match status" value="1"/>
</dbReference>
<feature type="transmembrane region" description="Helical" evidence="10">
    <location>
        <begin position="175"/>
        <end position="201"/>
    </location>
</feature>
<comment type="similarity">
    <text evidence="2">Belongs to the autoinducer-2 exporter (AI-2E) (TC 2.A.86) family.</text>
</comment>
<evidence type="ECO:0000313" key="11">
    <source>
        <dbReference type="EMBL" id="HIR46249.1"/>
    </source>
</evidence>
<feature type="compositionally biased region" description="Acidic residues" evidence="9">
    <location>
        <begin position="396"/>
        <end position="415"/>
    </location>
</feature>
<feature type="transmembrane region" description="Helical" evidence="10">
    <location>
        <begin position="295"/>
        <end position="316"/>
    </location>
</feature>
<keyword evidence="8" id="KW-0175">Coiled coil</keyword>
<dbReference type="InterPro" id="IPR002549">
    <property type="entry name" value="AI-2E-like"/>
</dbReference>
<organism evidence="11 12">
    <name type="scientific">Candidatus Caccousia avicola</name>
    <dbReference type="NCBI Taxonomy" id="2840721"/>
    <lineage>
        <taxon>Bacteria</taxon>
        <taxon>Bacillati</taxon>
        <taxon>Bacillota</taxon>
        <taxon>Clostridia</taxon>
        <taxon>Eubacteriales</taxon>
        <taxon>Oscillospiraceae</taxon>
        <taxon>Oscillospiraceae incertae sedis</taxon>
        <taxon>Candidatus Caccousia</taxon>
    </lineage>
</organism>
<evidence type="ECO:0000256" key="3">
    <source>
        <dbReference type="ARBA" id="ARBA00022448"/>
    </source>
</evidence>
<dbReference type="AlphaFoldDB" id="A0A9D1AKS6"/>
<dbReference type="Pfam" id="PF01594">
    <property type="entry name" value="AI-2E_transport"/>
    <property type="match status" value="1"/>
</dbReference>
<evidence type="ECO:0000256" key="4">
    <source>
        <dbReference type="ARBA" id="ARBA00022475"/>
    </source>
</evidence>
<evidence type="ECO:0000256" key="9">
    <source>
        <dbReference type="SAM" id="MobiDB-lite"/>
    </source>
</evidence>
<feature type="transmembrane region" description="Helical" evidence="10">
    <location>
        <begin position="269"/>
        <end position="288"/>
    </location>
</feature>
<keyword evidence="3" id="KW-0813">Transport</keyword>
<keyword evidence="4" id="KW-1003">Cell membrane</keyword>
<keyword evidence="7 10" id="KW-0472">Membrane</keyword>
<dbReference type="GO" id="GO:0005886">
    <property type="term" value="C:plasma membrane"/>
    <property type="evidence" value="ECO:0007669"/>
    <property type="project" value="UniProtKB-SubCell"/>
</dbReference>
<feature type="transmembrane region" description="Helical" evidence="10">
    <location>
        <begin position="88"/>
        <end position="111"/>
    </location>
</feature>
<feature type="region of interest" description="Disordered" evidence="9">
    <location>
        <begin position="387"/>
        <end position="427"/>
    </location>
</feature>
<feature type="transmembrane region" description="Helical" evidence="10">
    <location>
        <begin position="39"/>
        <end position="67"/>
    </location>
</feature>
<name>A0A9D1AKS6_9FIRM</name>
<dbReference type="EMBL" id="DVGZ01000013">
    <property type="protein sequence ID" value="HIR46249.1"/>
    <property type="molecule type" value="Genomic_DNA"/>
</dbReference>
<sequence>MNWRDWIGNPKVTKKILFYITYTVLLVFAIFNLQQIRDALGYFVALIYPFIMGIAMAFVVNVILRFYEERVFAFLNRRGSQLWEKCRRGVCVALSFLTLILILTAIIVFVVPEFVSSLQVLIDNAPLYINRLSGEITRLLKELNITQDQINSLKLDWSSILTKATELTTGLMDSVVVVTTSIANGVFITAMGFIFCMYLLFGKEKIIGNVKRILYAYLPRRAAHRIIEVGSLSNRIFSNFVRGQLTEACIWFAMIYVLLTFILRLPYAVLISCIVALCSLIPIIGPYISMFTAGFILLLVNPWYTLTYIIAFLILQQIEGNLIYPRVVGTSVGLPGIWVLLAIILCGNLMGVPGILLGIPLFSVIYTLLRESTARRLKARHITSRQAIENTPPGVSDEDDPDGDEGVLYGEEENIPDAHGKDEKKEP</sequence>
<evidence type="ECO:0000256" key="6">
    <source>
        <dbReference type="ARBA" id="ARBA00022989"/>
    </source>
</evidence>
<proteinExistence type="inferred from homology"/>
<evidence type="ECO:0000256" key="10">
    <source>
        <dbReference type="SAM" id="Phobius"/>
    </source>
</evidence>
<comment type="caution">
    <text evidence="11">The sequence shown here is derived from an EMBL/GenBank/DDBJ whole genome shotgun (WGS) entry which is preliminary data.</text>
</comment>
<feature type="compositionally biased region" description="Basic and acidic residues" evidence="9">
    <location>
        <begin position="416"/>
        <end position="427"/>
    </location>
</feature>
<evidence type="ECO:0000256" key="8">
    <source>
        <dbReference type="SAM" id="Coils"/>
    </source>
</evidence>
<evidence type="ECO:0000256" key="7">
    <source>
        <dbReference type="ARBA" id="ARBA00023136"/>
    </source>
</evidence>
<evidence type="ECO:0000256" key="5">
    <source>
        <dbReference type="ARBA" id="ARBA00022692"/>
    </source>
</evidence>
<feature type="transmembrane region" description="Helical" evidence="10">
    <location>
        <begin position="336"/>
        <end position="369"/>
    </location>
</feature>
<keyword evidence="6 10" id="KW-1133">Transmembrane helix</keyword>
<dbReference type="GO" id="GO:0055085">
    <property type="term" value="P:transmembrane transport"/>
    <property type="evidence" value="ECO:0007669"/>
    <property type="project" value="TreeGrafter"/>
</dbReference>
<protein>
    <submittedName>
        <fullName evidence="11">AI-2E family transporter</fullName>
    </submittedName>
</protein>
<evidence type="ECO:0000256" key="1">
    <source>
        <dbReference type="ARBA" id="ARBA00004651"/>
    </source>
</evidence>
<keyword evidence="5 10" id="KW-0812">Transmembrane</keyword>
<comment type="subcellular location">
    <subcellularLocation>
        <location evidence="1">Cell membrane</location>
        <topology evidence="1">Multi-pass membrane protein</topology>
    </subcellularLocation>
</comment>
<evidence type="ECO:0000256" key="2">
    <source>
        <dbReference type="ARBA" id="ARBA00009773"/>
    </source>
</evidence>
<feature type="coiled-coil region" evidence="8">
    <location>
        <begin position="129"/>
        <end position="156"/>
    </location>
</feature>
<accession>A0A9D1AKS6</accession>
<evidence type="ECO:0000313" key="12">
    <source>
        <dbReference type="Proteomes" id="UP000824242"/>
    </source>
</evidence>
<reference evidence="11" key="1">
    <citation type="submission" date="2020-10" db="EMBL/GenBank/DDBJ databases">
        <authorList>
            <person name="Gilroy R."/>
        </authorList>
    </citation>
    <scope>NUCLEOTIDE SEQUENCE</scope>
    <source>
        <strain evidence="11">ChiSxjej1B13-7958</strain>
    </source>
</reference>